<protein>
    <submittedName>
        <fullName evidence="2">Uncharacterized protein</fullName>
    </submittedName>
</protein>
<name>A0AAD1WKT3_PELCU</name>
<gene>
    <name evidence="2" type="ORF">PECUL_23A050667</name>
</gene>
<keyword evidence="3" id="KW-1185">Reference proteome</keyword>
<feature type="region of interest" description="Disordered" evidence="1">
    <location>
        <begin position="58"/>
        <end position="77"/>
    </location>
</feature>
<evidence type="ECO:0000313" key="3">
    <source>
        <dbReference type="Proteomes" id="UP001295444"/>
    </source>
</evidence>
<dbReference type="EMBL" id="OW240920">
    <property type="protein sequence ID" value="CAH2315501.1"/>
    <property type="molecule type" value="Genomic_DNA"/>
</dbReference>
<dbReference type="Proteomes" id="UP001295444">
    <property type="component" value="Chromosome 09"/>
</dbReference>
<accession>A0AAD1WKT3</accession>
<proteinExistence type="predicted"/>
<evidence type="ECO:0000256" key="1">
    <source>
        <dbReference type="SAM" id="MobiDB-lite"/>
    </source>
</evidence>
<organism evidence="2 3">
    <name type="scientific">Pelobates cultripes</name>
    <name type="common">Western spadefoot toad</name>
    <dbReference type="NCBI Taxonomy" id="61616"/>
    <lineage>
        <taxon>Eukaryota</taxon>
        <taxon>Metazoa</taxon>
        <taxon>Chordata</taxon>
        <taxon>Craniata</taxon>
        <taxon>Vertebrata</taxon>
        <taxon>Euteleostomi</taxon>
        <taxon>Amphibia</taxon>
        <taxon>Batrachia</taxon>
        <taxon>Anura</taxon>
        <taxon>Pelobatoidea</taxon>
        <taxon>Pelobatidae</taxon>
        <taxon>Pelobates</taxon>
    </lineage>
</organism>
<evidence type="ECO:0000313" key="2">
    <source>
        <dbReference type="EMBL" id="CAH2315501.1"/>
    </source>
</evidence>
<reference evidence="2" key="1">
    <citation type="submission" date="2022-03" db="EMBL/GenBank/DDBJ databases">
        <authorList>
            <person name="Alioto T."/>
            <person name="Alioto T."/>
            <person name="Gomez Garrido J."/>
        </authorList>
    </citation>
    <scope>NUCLEOTIDE SEQUENCE</scope>
</reference>
<feature type="non-terminal residue" evidence="2">
    <location>
        <position position="1"/>
    </location>
</feature>
<dbReference type="AlphaFoldDB" id="A0AAD1WKT3"/>
<sequence length="77" mass="8710">CHTTSNLSNPLCTTECSPFELRIGTRDVITSRNVVTRFTLRLPHCAKRVITLRDVITSQVPKRRSAPKEFPSTDSPR</sequence>